<feature type="domain" description="Interferon/interleukin receptor" evidence="5">
    <location>
        <begin position="118"/>
        <end position="219"/>
    </location>
</feature>
<dbReference type="SUPFAM" id="SSF49265">
    <property type="entry name" value="Fibronectin type III"/>
    <property type="match status" value="2"/>
</dbReference>
<feature type="compositionally biased region" description="Polar residues" evidence="1">
    <location>
        <begin position="319"/>
        <end position="336"/>
    </location>
</feature>
<feature type="compositionally biased region" description="Low complexity" evidence="1">
    <location>
        <begin position="345"/>
        <end position="357"/>
    </location>
</feature>
<feature type="signal peptide" evidence="3">
    <location>
        <begin position="1"/>
        <end position="20"/>
    </location>
</feature>
<reference evidence="6" key="3">
    <citation type="submission" date="2003-02" db="EMBL/GenBank/DDBJ databases">
        <authorList>
            <person name="Lutfalla G."/>
        </authorList>
    </citation>
    <scope>NUCLEOTIDE SEQUENCE</scope>
</reference>
<evidence type="ECO:0000256" key="3">
    <source>
        <dbReference type="SAM" id="SignalP"/>
    </source>
</evidence>
<feature type="transmembrane region" description="Helical" evidence="2">
    <location>
        <begin position="225"/>
        <end position="251"/>
    </location>
</feature>
<feature type="region of interest" description="Disordered" evidence="1">
    <location>
        <begin position="312"/>
        <end position="376"/>
    </location>
</feature>
<dbReference type="InterPro" id="IPR013783">
    <property type="entry name" value="Ig-like_fold"/>
</dbReference>
<dbReference type="InterPro" id="IPR015373">
    <property type="entry name" value="Interferon/interleukin_rcp_dom"/>
</dbReference>
<evidence type="ECO:0000313" key="7">
    <source>
        <dbReference type="EMBL" id="CAD67781.1"/>
    </source>
</evidence>
<evidence type="ECO:0000256" key="1">
    <source>
        <dbReference type="SAM" id="MobiDB-lite"/>
    </source>
</evidence>
<keyword evidence="6" id="KW-0675">Receptor</keyword>
<dbReference type="InterPro" id="IPR003961">
    <property type="entry name" value="FN3_dom"/>
</dbReference>
<reference evidence="6" key="1">
    <citation type="journal article" date="2003" name="BMC Genomics">
        <title>Comparative genomic analysis reveals independent expansion of a lineage-specific gene family in vertebrates: The class II cytokine receptors and their ligands in mammals and fish.</title>
        <authorList>
            <person name="Lutfalla G."/>
            <person name="Roest Crollius H."/>
            <person name="Stange-Thomann N."/>
            <person name="Jaillon O."/>
            <person name="Mogensen K."/>
            <person name="Monneron D."/>
        </authorList>
    </citation>
    <scope>NUCLEOTIDE SEQUENCE</scope>
</reference>
<feature type="chain" id="PRO_5010975977" evidence="3">
    <location>
        <begin position="21"/>
        <end position="545"/>
    </location>
</feature>
<dbReference type="GO" id="GO:0005886">
    <property type="term" value="C:plasma membrane"/>
    <property type="evidence" value="ECO:0007669"/>
    <property type="project" value="TreeGrafter"/>
</dbReference>
<organism evidence="6">
    <name type="scientific">Tetraodon nigroviridis</name>
    <name type="common">Spotted green pufferfish</name>
    <name type="synonym">Chelonodon nigroviridis</name>
    <dbReference type="NCBI Taxonomy" id="99883"/>
    <lineage>
        <taxon>Eukaryota</taxon>
        <taxon>Metazoa</taxon>
        <taxon>Chordata</taxon>
        <taxon>Craniata</taxon>
        <taxon>Vertebrata</taxon>
        <taxon>Euteleostomi</taxon>
        <taxon>Actinopterygii</taxon>
        <taxon>Neopterygii</taxon>
        <taxon>Teleostei</taxon>
        <taxon>Neoteleostei</taxon>
        <taxon>Acanthomorphata</taxon>
        <taxon>Eupercaria</taxon>
        <taxon>Tetraodontiformes</taxon>
        <taxon>Tetradontoidea</taxon>
        <taxon>Tetraodontidae</taxon>
        <taxon>Tetraodon</taxon>
    </lineage>
</organism>
<accession>Q7ZSZ7</accession>
<dbReference type="InterPro" id="IPR036116">
    <property type="entry name" value="FN3_sf"/>
</dbReference>
<evidence type="ECO:0000259" key="4">
    <source>
        <dbReference type="Pfam" id="PF01108"/>
    </source>
</evidence>
<keyword evidence="2" id="KW-1133">Transmembrane helix</keyword>
<dbReference type="Gene3D" id="2.60.40.10">
    <property type="entry name" value="Immunoglobulins"/>
    <property type="match status" value="1"/>
</dbReference>
<keyword evidence="2" id="KW-0472">Membrane</keyword>
<dbReference type="PANTHER" id="PTHR20859:SF94">
    <property type="entry name" value="CYTOKINE RECEPTOR FAMILY MEMBER B7"/>
    <property type="match status" value="1"/>
</dbReference>
<dbReference type="Pfam" id="PF09294">
    <property type="entry name" value="Interfer-bind"/>
    <property type="match status" value="1"/>
</dbReference>
<reference evidence="7" key="2">
    <citation type="journal article" date="2003" name="BMC Genomics">
        <title>Comparative genomic analysis reveals independent expansion of a lineage-specific gene family in vertebrates: the class II cytokine receptors and their ligands in mammals and fish.</title>
        <authorList>
            <person name="Lutfalla G."/>
            <person name="Roest Crollius H."/>
            <person name="Stange-Thomann N."/>
            <person name="Jaillon O."/>
            <person name="Mogensen K."/>
            <person name="Monneron D."/>
        </authorList>
    </citation>
    <scope>NUCLEOTIDE SEQUENCE</scope>
</reference>
<evidence type="ECO:0000259" key="5">
    <source>
        <dbReference type="Pfam" id="PF09294"/>
    </source>
</evidence>
<evidence type="ECO:0000256" key="2">
    <source>
        <dbReference type="SAM" id="Phobius"/>
    </source>
</evidence>
<sequence>MTFEAPFFAFLTIYINCVTGLVLPTPENLRVDILDGEATAYWSRPKNAPADIRYNVEMAKYTDSWKKVEYCTGITNTNCDLSSLIQDYMMGYKVKVQLVVGTNASAWINKKFVPNTSQLQPPRFTLRPAYNSLTVFVHQKPIWLKLFPSGVFYTIYLEQTGEDKKVIISKNVTALPKWEDQNTATFRPLDQRSEYCVSISVQSRASPSISPVSQKQCVLLPEQEWYIIAVTSLSFLAVLAFAFIIIVILFFHLRRPEKTPAVLKLPVSDWRPLSVGEGTMEVVTDKGWFLSSYKSEEKNEFPAISVTPKEHKVEGRWTSMDSGVSMEPNSANSRGNSPERHEDSGCGSLSGSEGSTSNQTEYPLSDDKAGTGMDSRVGLDCQLRSSAGSLDEQDSVSPKTTVVVGNYRSQSPSAALEPIVRHSVLAEVVSGYRAAAQVCICSGAGQCTWCHKQALSGKGVVGQHRAMCTENGLRSISKQDSVDSRKAAAFLSYVQKSLEDTFTVEDSKSTFIHLEETFPMLTALAPQDNNMNCTLSLCDVQMAAD</sequence>
<dbReference type="PANTHER" id="PTHR20859">
    <property type="entry name" value="INTERFERON/INTERLEUKIN RECEPTOR"/>
    <property type="match status" value="1"/>
</dbReference>
<proteinExistence type="evidence at transcript level"/>
<dbReference type="EMBL" id="AJ544910">
    <property type="protein sequence ID" value="CAD67768.1"/>
    <property type="molecule type" value="mRNA"/>
</dbReference>
<keyword evidence="2" id="KW-0812">Transmembrane</keyword>
<evidence type="ECO:0000313" key="6">
    <source>
        <dbReference type="EMBL" id="CAD67768.1"/>
    </source>
</evidence>
<keyword evidence="3" id="KW-0732">Signal</keyword>
<gene>
    <name evidence="6" type="primary">crfb7</name>
</gene>
<dbReference type="Pfam" id="PF01108">
    <property type="entry name" value="Tissue_fac"/>
    <property type="match status" value="1"/>
</dbReference>
<feature type="domain" description="Fibronectin type-III" evidence="4">
    <location>
        <begin position="9"/>
        <end position="107"/>
    </location>
</feature>
<protein>
    <submittedName>
        <fullName evidence="6">Helical cytokine receptor CRFB7</fullName>
    </submittedName>
</protein>
<name>Q7ZSZ7_TETNG</name>
<dbReference type="GO" id="GO:0004896">
    <property type="term" value="F:cytokine receptor activity"/>
    <property type="evidence" value="ECO:0007669"/>
    <property type="project" value="TreeGrafter"/>
</dbReference>
<dbReference type="AlphaFoldDB" id="Q7ZSZ7"/>
<dbReference type="EMBL" id="AJ544893">
    <property type="protein sequence ID" value="CAD67781.1"/>
    <property type="molecule type" value="Genomic_DNA"/>
</dbReference>
<dbReference type="InterPro" id="IPR050650">
    <property type="entry name" value="Type-II_Cytokine-TF_Rcpt"/>
</dbReference>